<dbReference type="RefSeq" id="WP_092905964.1">
    <property type="nucleotide sequence ID" value="NZ_FOUZ01000002.1"/>
</dbReference>
<accession>A0A1I4T473</accession>
<dbReference type="OrthoDB" id="1424161at2"/>
<evidence type="ECO:0000313" key="2">
    <source>
        <dbReference type="Proteomes" id="UP000199149"/>
    </source>
</evidence>
<dbReference type="SUPFAM" id="SSF81901">
    <property type="entry name" value="HCP-like"/>
    <property type="match status" value="1"/>
</dbReference>
<dbReference type="STRING" id="684065.SAMN05421738_10240"/>
<keyword evidence="2" id="KW-1185">Reference proteome</keyword>
<dbReference type="Gene3D" id="1.25.40.10">
    <property type="entry name" value="Tetratricopeptide repeat domain"/>
    <property type="match status" value="1"/>
</dbReference>
<evidence type="ECO:0008006" key="3">
    <source>
        <dbReference type="Google" id="ProtNLM"/>
    </source>
</evidence>
<dbReference type="EMBL" id="FOUZ01000002">
    <property type="protein sequence ID" value="SFM71486.1"/>
    <property type="molecule type" value="Genomic_DNA"/>
</dbReference>
<dbReference type="InterPro" id="IPR011990">
    <property type="entry name" value="TPR-like_helical_dom_sf"/>
</dbReference>
<evidence type="ECO:0000313" key="1">
    <source>
        <dbReference type="EMBL" id="SFM71486.1"/>
    </source>
</evidence>
<protein>
    <recommendedName>
        <fullName evidence="3">Tetratricopeptide repeat-containing protein</fullName>
    </recommendedName>
</protein>
<gene>
    <name evidence="1" type="ORF">SAMN05421738_10240</name>
</gene>
<dbReference type="AlphaFoldDB" id="A0A1I4T473"/>
<name>A0A1I4T473_9FLAO</name>
<proteinExistence type="predicted"/>
<sequence>MKINYDYITYEDVLRSRQFMYEQALEQNATNSLLNTARDLFGQESFDMCIKICEGLLDAKDPKQLYDAKKLIALAYYSLKDFENADKSFYELAENSNNSDDWFNVVISSTLNKNIERSKKAFGIALDKYTQYGHQRNMPSVQLMLHYMITLETVKEYALALEQFKMLAQVYAKLKKTDEKFLSSRGLEQIEVFLETSHAILKKAKKKELTEIKTELLAALDANGVEKVEEFFANFK</sequence>
<organism evidence="1 2">
    <name type="scientific">Algoriella xinjiangensis</name>
    <dbReference type="NCBI Taxonomy" id="684065"/>
    <lineage>
        <taxon>Bacteria</taxon>
        <taxon>Pseudomonadati</taxon>
        <taxon>Bacteroidota</taxon>
        <taxon>Flavobacteriia</taxon>
        <taxon>Flavobacteriales</taxon>
        <taxon>Weeksellaceae</taxon>
        <taxon>Algoriella</taxon>
    </lineage>
</organism>
<dbReference type="Proteomes" id="UP000199149">
    <property type="component" value="Unassembled WGS sequence"/>
</dbReference>
<reference evidence="2" key="1">
    <citation type="submission" date="2016-10" db="EMBL/GenBank/DDBJ databases">
        <authorList>
            <person name="Varghese N."/>
            <person name="Submissions S."/>
        </authorList>
    </citation>
    <scope>NUCLEOTIDE SEQUENCE [LARGE SCALE GENOMIC DNA]</scope>
    <source>
        <strain evidence="2">XJ109</strain>
    </source>
</reference>